<dbReference type="Proteomes" id="UP000245539">
    <property type="component" value="Unassembled WGS sequence"/>
</dbReference>
<keyword evidence="3" id="KW-1185">Reference proteome</keyword>
<proteinExistence type="inferred from homology"/>
<dbReference type="PANTHER" id="PTHR37528">
    <property type="entry name" value="UPF0149 PROTEIN YGFB"/>
    <property type="match status" value="1"/>
</dbReference>
<evidence type="ECO:0000256" key="1">
    <source>
        <dbReference type="ARBA" id="ARBA00038308"/>
    </source>
</evidence>
<accession>A0A317CPD3</accession>
<dbReference type="GO" id="GO:0005829">
    <property type="term" value="C:cytosol"/>
    <property type="evidence" value="ECO:0007669"/>
    <property type="project" value="TreeGrafter"/>
</dbReference>
<dbReference type="EMBL" id="QGKM01000005">
    <property type="protein sequence ID" value="PWR00088.1"/>
    <property type="molecule type" value="Genomic_DNA"/>
</dbReference>
<dbReference type="Gene3D" id="1.20.120.740">
    <property type="entry name" value="YgfB uncharacterised protein family UPF0149, PF03695"/>
    <property type="match status" value="1"/>
</dbReference>
<comment type="caution">
    <text evidence="2">The sequence shown here is derived from an EMBL/GenBank/DDBJ whole genome shotgun (WGS) entry which is preliminary data.</text>
</comment>
<gene>
    <name evidence="2" type="ORF">DKW60_02820</name>
</gene>
<comment type="similarity">
    <text evidence="1">Belongs to the UPF0149 family.</text>
</comment>
<dbReference type="PANTHER" id="PTHR37528:SF1">
    <property type="entry name" value="UPF0149 PROTEIN YGFB"/>
    <property type="match status" value="1"/>
</dbReference>
<evidence type="ECO:0000313" key="2">
    <source>
        <dbReference type="EMBL" id="PWR00088.1"/>
    </source>
</evidence>
<dbReference type="SUPFAM" id="SSF101327">
    <property type="entry name" value="YgfB-like"/>
    <property type="match status" value="1"/>
</dbReference>
<reference evidence="2 3" key="1">
    <citation type="submission" date="2018-05" db="EMBL/GenBank/DDBJ databases">
        <title>Leucothrix arctica sp. nov., isolated from Arctic seawater.</title>
        <authorList>
            <person name="Choi A."/>
            <person name="Baek K."/>
        </authorList>
    </citation>
    <scope>NUCLEOTIDE SEQUENCE [LARGE SCALE GENOMIC DNA]</scope>
    <source>
        <strain evidence="2 3">JCM 18388</strain>
    </source>
</reference>
<protein>
    <submittedName>
        <fullName evidence="2">YecA family protein</fullName>
    </submittedName>
</protein>
<dbReference type="Pfam" id="PF03695">
    <property type="entry name" value="UPF0149"/>
    <property type="match status" value="1"/>
</dbReference>
<dbReference type="InterPro" id="IPR011978">
    <property type="entry name" value="YgfB-like"/>
</dbReference>
<sequence>MHDDTIDDLINVQIIDMNKPIDYDDVAGCLERAGLELLPSEVHGIACGMLAGDNAADKIKWVQELVPAIEQGNVLQNDAIREMGNLFDRAQREMQDSQFRFELFLPEDDDSLATRMEALQDWCQGFILGMTMVGIKDYSALPEDSRDLLEDFVNIGTSGEFDFDDEQESEIAFTDISQYVRVGVLLINEELQPMRQSATIH</sequence>
<dbReference type="AlphaFoldDB" id="A0A317CPD3"/>
<name>A0A317CPD3_9GAMM</name>
<evidence type="ECO:0000313" key="3">
    <source>
        <dbReference type="Proteomes" id="UP000245539"/>
    </source>
</evidence>
<organism evidence="2 3">
    <name type="scientific">Leucothrix pacifica</name>
    <dbReference type="NCBI Taxonomy" id="1247513"/>
    <lineage>
        <taxon>Bacteria</taxon>
        <taxon>Pseudomonadati</taxon>
        <taxon>Pseudomonadota</taxon>
        <taxon>Gammaproteobacteria</taxon>
        <taxon>Thiotrichales</taxon>
        <taxon>Thiotrichaceae</taxon>
        <taxon>Leucothrix</taxon>
    </lineage>
</organism>
<dbReference type="InterPro" id="IPR036255">
    <property type="entry name" value="YgfB-like_sf"/>
</dbReference>